<gene>
    <name evidence="2" type="ORF">A3F15_01950</name>
</gene>
<dbReference type="STRING" id="1802457.A3F15_01950"/>
<dbReference type="EMBL" id="MHUC01000033">
    <property type="protein sequence ID" value="OHA70280.1"/>
    <property type="molecule type" value="Genomic_DNA"/>
</dbReference>
<proteinExistence type="predicted"/>
<feature type="domain" description="DUF5659" evidence="1">
    <location>
        <begin position="3"/>
        <end position="73"/>
    </location>
</feature>
<name>A0A1G2RBQ3_9BACT</name>
<protein>
    <recommendedName>
        <fullName evidence="1">DUF5659 domain-containing protein</fullName>
    </recommendedName>
</protein>
<dbReference type="Pfam" id="PF18903">
    <property type="entry name" value="DUF5659"/>
    <property type="match status" value="1"/>
</dbReference>
<reference evidence="2 3" key="1">
    <citation type="journal article" date="2016" name="Nat. Commun.">
        <title>Thousands of microbial genomes shed light on interconnected biogeochemical processes in an aquifer system.</title>
        <authorList>
            <person name="Anantharaman K."/>
            <person name="Brown C.T."/>
            <person name="Hug L.A."/>
            <person name="Sharon I."/>
            <person name="Castelle C.J."/>
            <person name="Probst A.J."/>
            <person name="Thomas B.C."/>
            <person name="Singh A."/>
            <person name="Wilkins M.J."/>
            <person name="Karaoz U."/>
            <person name="Brodie E.L."/>
            <person name="Williams K.H."/>
            <person name="Hubbard S.S."/>
            <person name="Banfield J.F."/>
        </authorList>
    </citation>
    <scope>NUCLEOTIDE SEQUENCE [LARGE SCALE GENOMIC DNA]</scope>
</reference>
<dbReference type="InterPro" id="IPR043718">
    <property type="entry name" value="DUF5659"/>
</dbReference>
<sequence>MSKYYKTANFYQSTFLFSKGLELISVDRTDPKKCEFVFADTPERELLVGVFNFSKENDPETMVDFRKAVLAIKTLKNALHQP</sequence>
<evidence type="ECO:0000313" key="3">
    <source>
        <dbReference type="Proteomes" id="UP000177078"/>
    </source>
</evidence>
<dbReference type="AlphaFoldDB" id="A0A1G2RBQ3"/>
<accession>A0A1G2RBQ3</accession>
<comment type="caution">
    <text evidence="2">The sequence shown here is derived from an EMBL/GenBank/DDBJ whole genome shotgun (WGS) entry which is preliminary data.</text>
</comment>
<dbReference type="Proteomes" id="UP000177078">
    <property type="component" value="Unassembled WGS sequence"/>
</dbReference>
<evidence type="ECO:0000313" key="2">
    <source>
        <dbReference type="EMBL" id="OHA70280.1"/>
    </source>
</evidence>
<evidence type="ECO:0000259" key="1">
    <source>
        <dbReference type="Pfam" id="PF18903"/>
    </source>
</evidence>
<organism evidence="2 3">
    <name type="scientific">Candidatus Wildermuthbacteria bacterium RIFCSPHIGHO2_12_FULL_40_12</name>
    <dbReference type="NCBI Taxonomy" id="1802457"/>
    <lineage>
        <taxon>Bacteria</taxon>
        <taxon>Candidatus Wildermuthiibacteriota</taxon>
    </lineage>
</organism>